<dbReference type="AlphaFoldDB" id="A0A3D9SGN0"/>
<keyword evidence="1" id="KW-0238">DNA-binding</keyword>
<proteinExistence type="predicted"/>
<gene>
    <name evidence="1" type="ORF">A8990_105120</name>
</gene>
<organism evidence="1 2">
    <name type="scientific">Paenibacillus taihuensis</name>
    <dbReference type="NCBI Taxonomy" id="1156355"/>
    <lineage>
        <taxon>Bacteria</taxon>
        <taxon>Bacillati</taxon>
        <taxon>Bacillota</taxon>
        <taxon>Bacilli</taxon>
        <taxon>Bacillales</taxon>
        <taxon>Paenibacillaceae</taxon>
        <taxon>Paenibacillus</taxon>
    </lineage>
</organism>
<keyword evidence="2" id="KW-1185">Reference proteome</keyword>
<dbReference type="EMBL" id="QTTN01000005">
    <property type="protein sequence ID" value="REE91415.1"/>
    <property type="molecule type" value="Genomic_DNA"/>
</dbReference>
<protein>
    <submittedName>
        <fullName evidence="1">LytTr DNA-binding domain-containing protein</fullName>
    </submittedName>
</protein>
<comment type="caution">
    <text evidence="1">The sequence shown here is derived from an EMBL/GenBank/DDBJ whole genome shotgun (WGS) entry which is preliminary data.</text>
</comment>
<sequence>MSIWVYCVRMEPVDNQVVCKNLDVLNEVLYMGVTSRPVKKGVKAQHPPGIPMFVTAEATYFQLHSVESYQRILQPYGFDLFHSSYLVNVSLVDRIEVGTYGNDAYFKGGGSIHVPVSRPKTEEYRHLVVRRPLQPELGL</sequence>
<evidence type="ECO:0000313" key="2">
    <source>
        <dbReference type="Proteomes" id="UP000256304"/>
    </source>
</evidence>
<name>A0A3D9SGN0_9BACL</name>
<dbReference type="RefSeq" id="WP_116188166.1">
    <property type="nucleotide sequence ID" value="NZ_QTTN01000005.1"/>
</dbReference>
<dbReference type="Proteomes" id="UP000256304">
    <property type="component" value="Unassembled WGS sequence"/>
</dbReference>
<reference evidence="1 2" key="1">
    <citation type="submission" date="2018-08" db="EMBL/GenBank/DDBJ databases">
        <title>Genomic Encyclopedia of Type Strains, Phase III (KMG-III): the genomes of soil and plant-associated and newly described type strains.</title>
        <authorList>
            <person name="Whitman W."/>
        </authorList>
    </citation>
    <scope>NUCLEOTIDE SEQUENCE [LARGE SCALE GENOMIC DNA]</scope>
    <source>
        <strain evidence="1 2">CGMCC 1.10966</strain>
    </source>
</reference>
<dbReference type="OrthoDB" id="2601549at2"/>
<evidence type="ECO:0000313" key="1">
    <source>
        <dbReference type="EMBL" id="REE91415.1"/>
    </source>
</evidence>
<accession>A0A3D9SGN0</accession>
<dbReference type="GO" id="GO:0003677">
    <property type="term" value="F:DNA binding"/>
    <property type="evidence" value="ECO:0007669"/>
    <property type="project" value="UniProtKB-KW"/>
</dbReference>
<dbReference type="Gene3D" id="2.40.50.1020">
    <property type="entry name" value="LytTr DNA-binding domain"/>
    <property type="match status" value="1"/>
</dbReference>